<gene>
    <name evidence="1" type="ORF">C1H76_3167</name>
</gene>
<protein>
    <submittedName>
        <fullName evidence="1">Uncharacterized protein</fullName>
    </submittedName>
</protein>
<proteinExistence type="predicted"/>
<organism evidence="1 2">
    <name type="scientific">Elsinoe australis</name>
    <dbReference type="NCBI Taxonomy" id="40998"/>
    <lineage>
        <taxon>Eukaryota</taxon>
        <taxon>Fungi</taxon>
        <taxon>Dikarya</taxon>
        <taxon>Ascomycota</taxon>
        <taxon>Pezizomycotina</taxon>
        <taxon>Dothideomycetes</taxon>
        <taxon>Dothideomycetidae</taxon>
        <taxon>Myriangiales</taxon>
        <taxon>Elsinoaceae</taxon>
        <taxon>Elsinoe</taxon>
    </lineage>
</organism>
<accession>A0A4U7B1C9</accession>
<dbReference type="AlphaFoldDB" id="A0A4U7B1C9"/>
<evidence type="ECO:0000313" key="1">
    <source>
        <dbReference type="EMBL" id="TKX24559.1"/>
    </source>
</evidence>
<name>A0A4U7B1C9_9PEZI</name>
<comment type="caution">
    <text evidence="1">The sequence shown here is derived from an EMBL/GenBank/DDBJ whole genome shotgun (WGS) entry which is preliminary data.</text>
</comment>
<sequence length="439" mass="48618">MKSKRKFDAESGQVYDEIIVGVSQSSKKRRRKLTAKDLRARPPENLTWLYRYRGSGITVSPATGPVPSLASQAARCLIENLHRLDDGAIEAIPEHLLEIVAKAARNSEMVGLRALQLFGPKVGGPRLLKSVRVPMERPEKKASAYGNQDAILSLNHLTVHEASLRLDWDPLRCTASAQLIRHPASAPILHSLGTMENLTALYLQECSWPETSDQIDDTFARRLAQRVTEANHFPALRTLIIEETAIQLSSKFFESLHDIPTLQLLCVKSATSVTSVWTKSYPQVHSGSPGWTHIKSDDVFGPEPRSGPSYSDSLDSFLQSSVSGRDTCLADTSMMTEDARDSLIPCCSDFVQKSASKTGSILPNIHVIFNTDAMKRPGRISDDIDKVHMFVRDREWKSEQAIQHGTGERKQVEDTKVPRKIRTTAARGLGGDVNDLMGL</sequence>
<evidence type="ECO:0000313" key="2">
    <source>
        <dbReference type="Proteomes" id="UP000308133"/>
    </source>
</evidence>
<reference evidence="1 2" key="1">
    <citation type="submission" date="2018-02" db="EMBL/GenBank/DDBJ databases">
        <title>Draft genome sequences of Elsinoe sp., causing black scab on jojoba.</title>
        <authorList>
            <person name="Stodart B."/>
            <person name="Jeffress S."/>
            <person name="Ash G."/>
            <person name="Arun Chinnappa K."/>
        </authorList>
    </citation>
    <scope>NUCLEOTIDE SEQUENCE [LARGE SCALE GENOMIC DNA]</scope>
    <source>
        <strain evidence="1 2">Hillstone_2</strain>
    </source>
</reference>
<dbReference type="EMBL" id="PTQR01000039">
    <property type="protein sequence ID" value="TKX24559.1"/>
    <property type="molecule type" value="Genomic_DNA"/>
</dbReference>
<dbReference type="Proteomes" id="UP000308133">
    <property type="component" value="Unassembled WGS sequence"/>
</dbReference>